<keyword evidence="2" id="KW-0732">Signal</keyword>
<dbReference type="EMBL" id="GGFK01008836">
    <property type="protein sequence ID" value="MBW42157.1"/>
    <property type="molecule type" value="Transcribed_RNA"/>
</dbReference>
<reference evidence="3" key="1">
    <citation type="submission" date="2018-01" db="EMBL/GenBank/DDBJ databases">
        <title>An insight into the sialome of Amazonian anophelines.</title>
        <authorList>
            <person name="Ribeiro J.M."/>
            <person name="Scarpassa V."/>
            <person name="Calvo E."/>
        </authorList>
    </citation>
    <scope>NUCLEOTIDE SEQUENCE</scope>
    <source>
        <tissue evidence="3">Salivary glands</tissue>
    </source>
</reference>
<sequence>MAFCCLLVLLFRFASCAVPYLYSLYYCLFCLVLVLVLAFFCFLFLFSFSFFIFSFFFFFFFQFFFFFFLFLPFVFLFWTVVFLLEGRFFLRALVLHWGGCVLKVPGKGGWEKGAPPRGPVVTPRRQIFGCFFFAGGKGISSRPPPHSHIHIPHILHLVTNSHAWFKSSRKAV</sequence>
<name>A0A2M4AN28_9DIPT</name>
<proteinExistence type="predicted"/>
<keyword evidence="1" id="KW-0472">Membrane</keyword>
<evidence type="ECO:0000256" key="1">
    <source>
        <dbReference type="SAM" id="Phobius"/>
    </source>
</evidence>
<protein>
    <submittedName>
        <fullName evidence="3">Uncharacterized protein</fullName>
    </submittedName>
</protein>
<feature type="signal peptide" evidence="2">
    <location>
        <begin position="1"/>
        <end position="16"/>
    </location>
</feature>
<organism evidence="3">
    <name type="scientific">Anopheles triannulatus</name>
    <dbReference type="NCBI Taxonomy" id="58253"/>
    <lineage>
        <taxon>Eukaryota</taxon>
        <taxon>Metazoa</taxon>
        <taxon>Ecdysozoa</taxon>
        <taxon>Arthropoda</taxon>
        <taxon>Hexapoda</taxon>
        <taxon>Insecta</taxon>
        <taxon>Pterygota</taxon>
        <taxon>Neoptera</taxon>
        <taxon>Endopterygota</taxon>
        <taxon>Diptera</taxon>
        <taxon>Nematocera</taxon>
        <taxon>Culicoidea</taxon>
        <taxon>Culicidae</taxon>
        <taxon>Anophelinae</taxon>
        <taxon>Anopheles</taxon>
    </lineage>
</organism>
<evidence type="ECO:0000256" key="2">
    <source>
        <dbReference type="SAM" id="SignalP"/>
    </source>
</evidence>
<evidence type="ECO:0000313" key="3">
    <source>
        <dbReference type="EMBL" id="MBW42157.1"/>
    </source>
</evidence>
<dbReference type="AlphaFoldDB" id="A0A2M4AN28"/>
<accession>A0A2M4AN28</accession>
<keyword evidence="1" id="KW-0812">Transmembrane</keyword>
<feature type="chain" id="PRO_5014617232" evidence="2">
    <location>
        <begin position="17"/>
        <end position="172"/>
    </location>
</feature>
<feature type="transmembrane region" description="Helical" evidence="1">
    <location>
        <begin position="55"/>
        <end position="84"/>
    </location>
</feature>
<keyword evidence="1" id="KW-1133">Transmembrane helix</keyword>